<evidence type="ECO:0000313" key="1">
    <source>
        <dbReference type="EMBL" id="RNE49927.1"/>
    </source>
</evidence>
<sequence>MRVLLLRCGDHPLPVMDIPGIEIHQLGQIPSRRDLSVLDEAATDILPADPTPPLDEIAAQPDVAHLSTPMPAPQTPFLPQGLRVIVAGSDAALSAVLTRMMRGDYLWAEVALIPVPGSTVARNWGLPESPADALELALTGSVRPAPLIRNDLGIAVAGSATISEWETGEITGEIVVDDRVLLRHQARPNVRFDGIFGIRLVPMTDAPGIAAVRAVSPVSPESSPKAPTPQGLRGRLASKLIRSWSPSTLQSFSKRPLGGWVLQGMSDRRQRLDADSLLSGRAVQAGGPALAVAVDEVVHRRPLERVTFYRHLRDLQCVRP</sequence>
<accession>A0A3M8K9L7</accession>
<name>A0A3M8K9L7_9CORY</name>
<dbReference type="AlphaFoldDB" id="A0A3M8K9L7"/>
<gene>
    <name evidence="1" type="ORF">C5L39_00700</name>
</gene>
<dbReference type="InterPro" id="IPR016064">
    <property type="entry name" value="NAD/diacylglycerol_kinase_sf"/>
</dbReference>
<dbReference type="RefSeq" id="WP_123046972.1">
    <property type="nucleotide sequence ID" value="NZ_PTJO01000001.1"/>
</dbReference>
<dbReference type="SUPFAM" id="SSF111331">
    <property type="entry name" value="NAD kinase/diacylglycerol kinase-like"/>
    <property type="match status" value="1"/>
</dbReference>
<proteinExistence type="predicted"/>
<dbReference type="Proteomes" id="UP000266975">
    <property type="component" value="Unassembled WGS sequence"/>
</dbReference>
<dbReference type="EMBL" id="PTJO01000001">
    <property type="protein sequence ID" value="RNE49927.1"/>
    <property type="molecule type" value="Genomic_DNA"/>
</dbReference>
<dbReference type="OrthoDB" id="5189801at2"/>
<reference evidence="1 2" key="1">
    <citation type="submission" date="2018-02" db="EMBL/GenBank/DDBJ databases">
        <title>Corynebacterium alimpuense sp. nov., a marine obligate actinomycete isolated from sediments of Valparaiso bay, Chile.</title>
        <authorList>
            <person name="Claverias F."/>
            <person name="Gonzales-Siles L."/>
            <person name="Salva-Serra F."/>
            <person name="Inganaes E."/>
            <person name="Molin K."/>
            <person name="Cumsille A."/>
            <person name="Undabarrena A."/>
            <person name="Couve E."/>
            <person name="Moore E.R.B."/>
            <person name="Gomila M."/>
            <person name="Camara B."/>
        </authorList>
    </citation>
    <scope>NUCLEOTIDE SEQUENCE [LARGE SCALE GENOMIC DNA]</scope>
    <source>
        <strain evidence="1 2">CCUG 69366</strain>
    </source>
</reference>
<keyword evidence="2" id="KW-1185">Reference proteome</keyword>
<evidence type="ECO:0000313" key="2">
    <source>
        <dbReference type="Proteomes" id="UP000266975"/>
    </source>
</evidence>
<organism evidence="1 2">
    <name type="scientific">Corynebacterium alimapuense</name>
    <dbReference type="NCBI Taxonomy" id="1576874"/>
    <lineage>
        <taxon>Bacteria</taxon>
        <taxon>Bacillati</taxon>
        <taxon>Actinomycetota</taxon>
        <taxon>Actinomycetes</taxon>
        <taxon>Mycobacteriales</taxon>
        <taxon>Corynebacteriaceae</taxon>
        <taxon>Corynebacterium</taxon>
    </lineage>
</organism>
<protein>
    <recommendedName>
        <fullName evidence="3">DAGKc domain-containing protein</fullName>
    </recommendedName>
</protein>
<evidence type="ECO:0008006" key="3">
    <source>
        <dbReference type="Google" id="ProtNLM"/>
    </source>
</evidence>
<comment type="caution">
    <text evidence="1">The sequence shown here is derived from an EMBL/GenBank/DDBJ whole genome shotgun (WGS) entry which is preliminary data.</text>
</comment>